<dbReference type="PANTHER" id="PTHR43861:SF6">
    <property type="entry name" value="METHYLTRANSFERASE TYPE 11"/>
    <property type="match status" value="1"/>
</dbReference>
<dbReference type="Gene3D" id="3.40.50.150">
    <property type="entry name" value="Vaccinia Virus protein VP39"/>
    <property type="match status" value="1"/>
</dbReference>
<dbReference type="GO" id="GO:0032259">
    <property type="term" value="P:methylation"/>
    <property type="evidence" value="ECO:0007669"/>
    <property type="project" value="UniProtKB-KW"/>
</dbReference>
<dbReference type="CDD" id="cd02440">
    <property type="entry name" value="AdoMet_MTases"/>
    <property type="match status" value="1"/>
</dbReference>
<dbReference type="RefSeq" id="WP_354445804.1">
    <property type="nucleotide sequence ID" value="NZ_JBEPSH010000007.1"/>
</dbReference>
<dbReference type="SUPFAM" id="SSF53335">
    <property type="entry name" value="S-adenosyl-L-methionine-dependent methyltransferases"/>
    <property type="match status" value="1"/>
</dbReference>
<dbReference type="GO" id="GO:0008168">
    <property type="term" value="F:methyltransferase activity"/>
    <property type="evidence" value="ECO:0007669"/>
    <property type="project" value="UniProtKB-KW"/>
</dbReference>
<proteinExistence type="predicted"/>
<sequence length="211" mass="23683">MKISQGQFEKGIVVGNNFDKYGSSNPIVRVIMRGFYGALDGLVHKIKPSSIHEVGCGEGYWTVRWAGEGIDVRGSDFSSKVIDIAKQNANARGVDPHIFSSRSIYDLRPERDAADLVVCCEVLEHLEDPRAALNVLRNISESYVILSVPREPIWCALNMARGKYVRSLGNTPGHIQHWTSRAFVGLVSEYFEVLEVRRPLPWTMLLARARK</sequence>
<dbReference type="Proteomes" id="UP001549320">
    <property type="component" value="Unassembled WGS sequence"/>
</dbReference>
<dbReference type="EMBL" id="JBEPSH010000007">
    <property type="protein sequence ID" value="MET4578501.1"/>
    <property type="molecule type" value="Genomic_DNA"/>
</dbReference>
<dbReference type="PANTHER" id="PTHR43861">
    <property type="entry name" value="TRANS-ACONITATE 2-METHYLTRANSFERASE-RELATED"/>
    <property type="match status" value="1"/>
</dbReference>
<dbReference type="Pfam" id="PF13489">
    <property type="entry name" value="Methyltransf_23"/>
    <property type="match status" value="1"/>
</dbReference>
<comment type="caution">
    <text evidence="1">The sequence shown here is derived from an EMBL/GenBank/DDBJ whole genome shotgun (WGS) entry which is preliminary data.</text>
</comment>
<keyword evidence="2" id="KW-1185">Reference proteome</keyword>
<keyword evidence="1" id="KW-0808">Transferase</keyword>
<organism evidence="1 2">
    <name type="scientific">Ottowia thiooxydans</name>
    <dbReference type="NCBI Taxonomy" id="219182"/>
    <lineage>
        <taxon>Bacteria</taxon>
        <taxon>Pseudomonadati</taxon>
        <taxon>Pseudomonadota</taxon>
        <taxon>Betaproteobacteria</taxon>
        <taxon>Burkholderiales</taxon>
        <taxon>Comamonadaceae</taxon>
        <taxon>Ottowia</taxon>
    </lineage>
</organism>
<keyword evidence="1" id="KW-0489">Methyltransferase</keyword>
<evidence type="ECO:0000313" key="1">
    <source>
        <dbReference type="EMBL" id="MET4578501.1"/>
    </source>
</evidence>
<gene>
    <name evidence="1" type="ORF">ABIE13_003617</name>
</gene>
<reference evidence="1 2" key="1">
    <citation type="submission" date="2024-06" db="EMBL/GenBank/DDBJ databases">
        <title>Sorghum-associated microbial communities from plants grown in Nebraska, USA.</title>
        <authorList>
            <person name="Schachtman D."/>
        </authorList>
    </citation>
    <scope>NUCLEOTIDE SEQUENCE [LARGE SCALE GENOMIC DNA]</scope>
    <source>
        <strain evidence="1 2">2709</strain>
    </source>
</reference>
<dbReference type="InterPro" id="IPR029063">
    <property type="entry name" value="SAM-dependent_MTases_sf"/>
</dbReference>
<evidence type="ECO:0000313" key="2">
    <source>
        <dbReference type="Proteomes" id="UP001549320"/>
    </source>
</evidence>
<protein>
    <submittedName>
        <fullName evidence="1">2-polyprenyl-3-methyl-5-hydroxy-6-metoxy-1, 4-benzoquinol methylase</fullName>
    </submittedName>
</protein>
<accession>A0ABV2QBT6</accession>
<name>A0ABV2QBT6_9BURK</name>